<protein>
    <submittedName>
        <fullName evidence="5">FadR family transcriptional regulator</fullName>
    </submittedName>
</protein>
<dbReference type="PROSITE" id="PS50949">
    <property type="entry name" value="HTH_GNTR"/>
    <property type="match status" value="1"/>
</dbReference>
<dbReference type="SUPFAM" id="SSF46785">
    <property type="entry name" value="Winged helix' DNA-binding domain"/>
    <property type="match status" value="1"/>
</dbReference>
<dbReference type="GO" id="GO:0003677">
    <property type="term" value="F:DNA binding"/>
    <property type="evidence" value="ECO:0007669"/>
    <property type="project" value="UniProtKB-KW"/>
</dbReference>
<evidence type="ECO:0000313" key="5">
    <source>
        <dbReference type="EMBL" id="RAV12147.1"/>
    </source>
</evidence>
<keyword evidence="1" id="KW-0805">Transcription regulation</keyword>
<proteinExistence type="predicted"/>
<dbReference type="AlphaFoldDB" id="A0A329M597"/>
<keyword evidence="6" id="KW-1185">Reference proteome</keyword>
<dbReference type="SMART" id="SM00345">
    <property type="entry name" value="HTH_GNTR"/>
    <property type="match status" value="1"/>
</dbReference>
<keyword evidence="3" id="KW-0804">Transcription</keyword>
<dbReference type="Pfam" id="PF00392">
    <property type="entry name" value="GntR"/>
    <property type="match status" value="1"/>
</dbReference>
<dbReference type="CDD" id="cd07377">
    <property type="entry name" value="WHTH_GntR"/>
    <property type="match status" value="1"/>
</dbReference>
<evidence type="ECO:0000256" key="2">
    <source>
        <dbReference type="ARBA" id="ARBA00023125"/>
    </source>
</evidence>
<dbReference type="Gene3D" id="1.20.120.530">
    <property type="entry name" value="GntR ligand-binding domain-like"/>
    <property type="match status" value="1"/>
</dbReference>
<reference evidence="5 6" key="1">
    <citation type="journal article" date="2009" name="Int. J. Syst. Evol. Microbiol.">
        <title>Paenibacillus contaminans sp. nov., isolated from a contaminated laboratory plate.</title>
        <authorList>
            <person name="Chou J.H."/>
            <person name="Lee J.H."/>
            <person name="Lin M.C."/>
            <person name="Chang P.S."/>
            <person name="Arun A.B."/>
            <person name="Young C.C."/>
            <person name="Chen W.M."/>
        </authorList>
    </citation>
    <scope>NUCLEOTIDE SEQUENCE [LARGE SCALE GENOMIC DNA]</scope>
    <source>
        <strain evidence="5 6">CKOBP-6</strain>
    </source>
</reference>
<dbReference type="SMART" id="SM00895">
    <property type="entry name" value="FCD"/>
    <property type="match status" value="1"/>
</dbReference>
<dbReference type="PANTHER" id="PTHR43537:SF5">
    <property type="entry name" value="UXU OPERON TRANSCRIPTIONAL REGULATOR"/>
    <property type="match status" value="1"/>
</dbReference>
<dbReference type="EMBL" id="QMFB01000034">
    <property type="protein sequence ID" value="RAV12147.1"/>
    <property type="molecule type" value="Genomic_DNA"/>
</dbReference>
<evidence type="ECO:0000256" key="3">
    <source>
        <dbReference type="ARBA" id="ARBA00023163"/>
    </source>
</evidence>
<dbReference type="OrthoDB" id="214086at2"/>
<dbReference type="RefSeq" id="WP_113035694.1">
    <property type="nucleotide sequence ID" value="NZ_QMFB01000034.1"/>
</dbReference>
<evidence type="ECO:0000259" key="4">
    <source>
        <dbReference type="PROSITE" id="PS50949"/>
    </source>
</evidence>
<dbReference type="InterPro" id="IPR008920">
    <property type="entry name" value="TF_FadR/GntR_C"/>
</dbReference>
<dbReference type="GO" id="GO:0003700">
    <property type="term" value="F:DNA-binding transcription factor activity"/>
    <property type="evidence" value="ECO:0007669"/>
    <property type="project" value="InterPro"/>
</dbReference>
<dbReference type="PRINTS" id="PR00035">
    <property type="entry name" value="HTHGNTR"/>
</dbReference>
<dbReference type="Proteomes" id="UP000250369">
    <property type="component" value="Unassembled WGS sequence"/>
</dbReference>
<evidence type="ECO:0000313" key="6">
    <source>
        <dbReference type="Proteomes" id="UP000250369"/>
    </source>
</evidence>
<dbReference type="InterPro" id="IPR000524">
    <property type="entry name" value="Tscrpt_reg_HTH_GntR"/>
</dbReference>
<dbReference type="InterPro" id="IPR036390">
    <property type="entry name" value="WH_DNA-bd_sf"/>
</dbReference>
<dbReference type="Gene3D" id="1.10.10.10">
    <property type="entry name" value="Winged helix-like DNA-binding domain superfamily/Winged helix DNA-binding domain"/>
    <property type="match status" value="1"/>
</dbReference>
<comment type="caution">
    <text evidence="5">The sequence shown here is derived from an EMBL/GenBank/DDBJ whole genome shotgun (WGS) entry which is preliminary data.</text>
</comment>
<dbReference type="Pfam" id="PF07729">
    <property type="entry name" value="FCD"/>
    <property type="match status" value="1"/>
</dbReference>
<name>A0A329M597_9BACL</name>
<gene>
    <name evidence="5" type="ORF">DQG23_35065</name>
</gene>
<accession>A0A329M597</accession>
<dbReference type="InterPro" id="IPR036388">
    <property type="entry name" value="WH-like_DNA-bd_sf"/>
</dbReference>
<feature type="domain" description="HTH gntR-type" evidence="4">
    <location>
        <begin position="9"/>
        <end position="77"/>
    </location>
</feature>
<evidence type="ECO:0000256" key="1">
    <source>
        <dbReference type="ARBA" id="ARBA00023015"/>
    </source>
</evidence>
<keyword evidence="2" id="KW-0238">DNA-binding</keyword>
<dbReference type="InterPro" id="IPR011711">
    <property type="entry name" value="GntR_C"/>
</dbReference>
<dbReference type="PANTHER" id="PTHR43537">
    <property type="entry name" value="TRANSCRIPTIONAL REGULATOR, GNTR FAMILY"/>
    <property type="match status" value="1"/>
</dbReference>
<sequence length="240" mass="26421">MNANPLKPPKGYELVMEHIKKQIESGALPPGTKLSSVVDLAGSYGVGRSTIREALSALKAMGWLDIRQGGGTFVKKELPGETTEDKPFGTLFQKTDSLQEVLEVRKLLESGCASLAAVNRSEEDLRLLGEILEEMSSLLDDEAASEQADVRFHLQIAKATGNSLLVQMMESLSQRMHASMKDLRRLWFYAERASAERLLDEHRSVFEAISAQDGSLAGERMLKHLLKVENVLRKANAAGN</sequence>
<organism evidence="5 6">
    <name type="scientific">Paenibacillus contaminans</name>
    <dbReference type="NCBI Taxonomy" id="450362"/>
    <lineage>
        <taxon>Bacteria</taxon>
        <taxon>Bacillati</taxon>
        <taxon>Bacillota</taxon>
        <taxon>Bacilli</taxon>
        <taxon>Bacillales</taxon>
        <taxon>Paenibacillaceae</taxon>
        <taxon>Paenibacillus</taxon>
    </lineage>
</organism>
<dbReference type="SUPFAM" id="SSF48008">
    <property type="entry name" value="GntR ligand-binding domain-like"/>
    <property type="match status" value="1"/>
</dbReference>